<dbReference type="Pfam" id="PF20684">
    <property type="entry name" value="Fung_rhodopsin"/>
    <property type="match status" value="1"/>
</dbReference>
<keyword evidence="3 6" id="KW-1133">Transmembrane helix</keyword>
<comment type="subcellular location">
    <subcellularLocation>
        <location evidence="1">Membrane</location>
        <topology evidence="1">Multi-pass membrane protein</topology>
    </subcellularLocation>
</comment>
<organism evidence="8 9">
    <name type="scientific">Colletotrichum liriopes</name>
    <dbReference type="NCBI Taxonomy" id="708192"/>
    <lineage>
        <taxon>Eukaryota</taxon>
        <taxon>Fungi</taxon>
        <taxon>Dikarya</taxon>
        <taxon>Ascomycota</taxon>
        <taxon>Pezizomycotina</taxon>
        <taxon>Sordariomycetes</taxon>
        <taxon>Hypocreomycetidae</taxon>
        <taxon>Glomerellales</taxon>
        <taxon>Glomerellaceae</taxon>
        <taxon>Colletotrichum</taxon>
        <taxon>Colletotrichum spaethianum species complex</taxon>
    </lineage>
</organism>
<evidence type="ECO:0000256" key="5">
    <source>
        <dbReference type="ARBA" id="ARBA00038359"/>
    </source>
</evidence>
<keyword evidence="9" id="KW-1185">Reference proteome</keyword>
<comment type="caution">
    <text evidence="8">The sequence shown here is derived from an EMBL/GenBank/DDBJ whole genome shotgun (WGS) entry which is preliminary data.</text>
</comment>
<dbReference type="AlphaFoldDB" id="A0AA37M147"/>
<keyword evidence="4 6" id="KW-0472">Membrane</keyword>
<dbReference type="EMBL" id="BPPX01000067">
    <property type="protein sequence ID" value="GJC91063.1"/>
    <property type="molecule type" value="Genomic_DNA"/>
</dbReference>
<comment type="similarity">
    <text evidence="5">Belongs to the SAT4 family.</text>
</comment>
<sequence>MADSNTTAASLDPKWAAERNTTQILIVVTVFNFLALGCVGARLYARAWVVKALYIDDWMMIPTTICSVGGGWVVFVIQAQYGLGKHYRTIDPADYVKFQHAAFYSVIVSSAAGMMFLKISIALSLLRITSLSRWYRWSLWAIISM</sequence>
<feature type="transmembrane region" description="Helical" evidence="6">
    <location>
        <begin position="101"/>
        <end position="126"/>
    </location>
</feature>
<gene>
    <name evidence="8" type="ORF">ColLi_13901</name>
</gene>
<accession>A0AA37M147</accession>
<feature type="transmembrane region" description="Helical" evidence="6">
    <location>
        <begin position="24"/>
        <end position="45"/>
    </location>
</feature>
<name>A0AA37M147_9PEZI</name>
<protein>
    <recommendedName>
        <fullName evidence="7">Rhodopsin domain-containing protein</fullName>
    </recommendedName>
</protein>
<proteinExistence type="inferred from homology"/>
<evidence type="ECO:0000256" key="6">
    <source>
        <dbReference type="SAM" id="Phobius"/>
    </source>
</evidence>
<feature type="domain" description="Rhodopsin" evidence="7">
    <location>
        <begin position="41"/>
        <end position="143"/>
    </location>
</feature>
<evidence type="ECO:0000313" key="9">
    <source>
        <dbReference type="Proteomes" id="UP001055172"/>
    </source>
</evidence>
<keyword evidence="2 6" id="KW-0812">Transmembrane</keyword>
<reference evidence="8 9" key="1">
    <citation type="submission" date="2021-07" db="EMBL/GenBank/DDBJ databases">
        <title>Genome data of Colletotrichum spaethianum.</title>
        <authorList>
            <person name="Utami Y.D."/>
            <person name="Hiruma K."/>
        </authorList>
    </citation>
    <scope>NUCLEOTIDE SEQUENCE [LARGE SCALE GENOMIC DNA]</scope>
    <source>
        <strain evidence="8 9">MAFF 242679</strain>
    </source>
</reference>
<dbReference type="InterPro" id="IPR049326">
    <property type="entry name" value="Rhodopsin_dom_fungi"/>
</dbReference>
<evidence type="ECO:0000256" key="4">
    <source>
        <dbReference type="ARBA" id="ARBA00023136"/>
    </source>
</evidence>
<evidence type="ECO:0000259" key="7">
    <source>
        <dbReference type="Pfam" id="PF20684"/>
    </source>
</evidence>
<evidence type="ECO:0000256" key="3">
    <source>
        <dbReference type="ARBA" id="ARBA00022989"/>
    </source>
</evidence>
<dbReference type="PANTHER" id="PTHR33048">
    <property type="entry name" value="PTH11-LIKE INTEGRAL MEMBRANE PROTEIN (AFU_ORTHOLOGUE AFUA_5G11245)"/>
    <property type="match status" value="1"/>
</dbReference>
<evidence type="ECO:0000256" key="1">
    <source>
        <dbReference type="ARBA" id="ARBA00004141"/>
    </source>
</evidence>
<evidence type="ECO:0000313" key="8">
    <source>
        <dbReference type="EMBL" id="GJC91063.1"/>
    </source>
</evidence>
<evidence type="ECO:0000256" key="2">
    <source>
        <dbReference type="ARBA" id="ARBA00022692"/>
    </source>
</evidence>
<dbReference type="PANTHER" id="PTHR33048:SF167">
    <property type="entry name" value="INTEGRAL MEMBRANE PROTEIN"/>
    <property type="match status" value="1"/>
</dbReference>
<feature type="transmembrane region" description="Helical" evidence="6">
    <location>
        <begin position="57"/>
        <end position="81"/>
    </location>
</feature>
<dbReference type="InterPro" id="IPR052337">
    <property type="entry name" value="SAT4-like"/>
</dbReference>
<dbReference type="Proteomes" id="UP001055172">
    <property type="component" value="Unassembled WGS sequence"/>
</dbReference>
<dbReference type="GO" id="GO:0016020">
    <property type="term" value="C:membrane"/>
    <property type="evidence" value="ECO:0007669"/>
    <property type="project" value="UniProtKB-SubCell"/>
</dbReference>